<reference evidence="3 4" key="1">
    <citation type="submission" date="2018-01" db="EMBL/GenBank/DDBJ databases">
        <title>The draft genome sequence of Cohaesibacter sp. H1304.</title>
        <authorList>
            <person name="Wang N.-N."/>
            <person name="Du Z.-J."/>
        </authorList>
    </citation>
    <scope>NUCLEOTIDE SEQUENCE [LARGE SCALE GENOMIC DNA]</scope>
    <source>
        <strain evidence="3 4">H1304</strain>
    </source>
</reference>
<sequence length="205" mass="22172">MRKSLFPFVPFLLLIVPILEIGVFIILGGQIGVINTLLGIVLTAFIGTILLRQQGFALLGQAQNQMNNGNIPGRELAHGVMLLAAGLLLLTPGFVTDTFGFLLLVPAIRSGIFSFFKSRMTLTGMHSQATGFSSDPFGGTKGTYYESYTYSTDNAKGAGARYPNQPVDPSIIDLDEEDFNEVADRDAIEARPASENDKKSPWGKP</sequence>
<dbReference type="EMBL" id="PKUQ01000031">
    <property type="protein sequence ID" value="PLW76249.1"/>
    <property type="molecule type" value="Genomic_DNA"/>
</dbReference>
<keyword evidence="2" id="KW-0472">Membrane</keyword>
<feature type="transmembrane region" description="Helical" evidence="2">
    <location>
        <begin position="33"/>
        <end position="51"/>
    </location>
</feature>
<dbReference type="Proteomes" id="UP000234881">
    <property type="component" value="Unassembled WGS sequence"/>
</dbReference>
<dbReference type="AlphaFoldDB" id="A0A2N5XNZ4"/>
<dbReference type="NCBIfam" id="NF008528">
    <property type="entry name" value="PRK11463.1-2"/>
    <property type="match status" value="1"/>
</dbReference>
<dbReference type="Pfam" id="PF04186">
    <property type="entry name" value="FxsA"/>
    <property type="match status" value="1"/>
</dbReference>
<dbReference type="PANTHER" id="PTHR35335:SF1">
    <property type="entry name" value="UPF0716 PROTEIN FXSA"/>
    <property type="match status" value="1"/>
</dbReference>
<keyword evidence="2" id="KW-1133">Transmembrane helix</keyword>
<proteinExistence type="predicted"/>
<feature type="transmembrane region" description="Helical" evidence="2">
    <location>
        <begin position="99"/>
        <end position="116"/>
    </location>
</feature>
<evidence type="ECO:0000256" key="2">
    <source>
        <dbReference type="SAM" id="Phobius"/>
    </source>
</evidence>
<evidence type="ECO:0000313" key="3">
    <source>
        <dbReference type="EMBL" id="PLW76249.1"/>
    </source>
</evidence>
<feature type="transmembrane region" description="Helical" evidence="2">
    <location>
        <begin position="76"/>
        <end position="93"/>
    </location>
</feature>
<dbReference type="PANTHER" id="PTHR35335">
    <property type="entry name" value="UPF0716 PROTEIN FXSA"/>
    <property type="match status" value="1"/>
</dbReference>
<name>A0A2N5XNZ4_9HYPH</name>
<gene>
    <name evidence="3" type="ORF">C0081_15215</name>
</gene>
<dbReference type="InterPro" id="IPR007313">
    <property type="entry name" value="FxsA"/>
</dbReference>
<evidence type="ECO:0000256" key="1">
    <source>
        <dbReference type="SAM" id="MobiDB-lite"/>
    </source>
</evidence>
<keyword evidence="2" id="KW-0812">Transmembrane</keyword>
<keyword evidence="4" id="KW-1185">Reference proteome</keyword>
<dbReference type="OrthoDB" id="9792788at2"/>
<evidence type="ECO:0000313" key="4">
    <source>
        <dbReference type="Proteomes" id="UP000234881"/>
    </source>
</evidence>
<organism evidence="3 4">
    <name type="scientific">Cohaesibacter celericrescens</name>
    <dbReference type="NCBI Taxonomy" id="2067669"/>
    <lineage>
        <taxon>Bacteria</taxon>
        <taxon>Pseudomonadati</taxon>
        <taxon>Pseudomonadota</taxon>
        <taxon>Alphaproteobacteria</taxon>
        <taxon>Hyphomicrobiales</taxon>
        <taxon>Cohaesibacteraceae</taxon>
    </lineage>
</organism>
<accession>A0A2N5XNZ4</accession>
<feature type="transmembrane region" description="Helical" evidence="2">
    <location>
        <begin position="7"/>
        <end position="27"/>
    </location>
</feature>
<dbReference type="RefSeq" id="WP_101534683.1">
    <property type="nucleotide sequence ID" value="NZ_JBFHIU010000002.1"/>
</dbReference>
<protein>
    <submittedName>
        <fullName evidence="3">Membrane protein FxsA</fullName>
    </submittedName>
</protein>
<feature type="region of interest" description="Disordered" evidence="1">
    <location>
        <begin position="182"/>
        <end position="205"/>
    </location>
</feature>
<comment type="caution">
    <text evidence="3">The sequence shown here is derived from an EMBL/GenBank/DDBJ whole genome shotgun (WGS) entry which is preliminary data.</text>
</comment>
<dbReference type="GO" id="GO:0016020">
    <property type="term" value="C:membrane"/>
    <property type="evidence" value="ECO:0007669"/>
    <property type="project" value="InterPro"/>
</dbReference>